<dbReference type="EMBL" id="SFBL01000034">
    <property type="protein sequence ID" value="TRU28648.1"/>
    <property type="molecule type" value="Genomic_DNA"/>
</dbReference>
<gene>
    <name evidence="1" type="ORF">EWV81_04280</name>
</gene>
<accession>A0A552E2C5</accession>
<protein>
    <submittedName>
        <fullName evidence="1">KGK domain protein</fullName>
    </submittedName>
</protein>
<reference evidence="1 2" key="1">
    <citation type="submission" date="2019-01" db="EMBL/GenBank/DDBJ databases">
        <title>Coherence of Microcystis species and biogeography revealed through population genomics.</title>
        <authorList>
            <person name="Perez-Carrascal O.M."/>
            <person name="Terrat Y."/>
            <person name="Giani A."/>
            <person name="Fortin N."/>
            <person name="Tromas N."/>
            <person name="Shapiro B.J."/>
        </authorList>
    </citation>
    <scope>NUCLEOTIDE SEQUENCE [LARGE SCALE GENOMIC DNA]</scope>
    <source>
        <strain evidence="1">Ma_SC_T_19800800_S464</strain>
    </source>
</reference>
<sequence>MNLDTFNNSRKIIIEDDNSVLMFEDEEVILVRKFREKIQEDFLKYIGKYTSSGRLTTDMGESSSLFGQINKIEWVHYPSEGKDGKLLIVGEKDWRTGKVKTYRECTFSSVLEKLPKKTPERPDYDNEFLRELQKQGFEHLNETRQIKITLEFIPEESTIEQEPESPLEEIRQMLRENPEKTNFNS</sequence>
<name>A0A552E2C5_MICAE</name>
<evidence type="ECO:0000313" key="2">
    <source>
        <dbReference type="Proteomes" id="UP000319313"/>
    </source>
</evidence>
<organism evidence="1 2">
    <name type="scientific">Microcystis aeruginosa Ma_SC_T_19800800_S464</name>
    <dbReference type="NCBI Taxonomy" id="2486257"/>
    <lineage>
        <taxon>Bacteria</taxon>
        <taxon>Bacillati</taxon>
        <taxon>Cyanobacteriota</taxon>
        <taxon>Cyanophyceae</taxon>
        <taxon>Oscillatoriophycideae</taxon>
        <taxon>Chroococcales</taxon>
        <taxon>Microcystaceae</taxon>
        <taxon>Microcystis</taxon>
    </lineage>
</organism>
<dbReference type="Proteomes" id="UP000319313">
    <property type="component" value="Unassembled WGS sequence"/>
</dbReference>
<proteinExistence type="predicted"/>
<dbReference type="AlphaFoldDB" id="A0A552E2C5"/>
<comment type="caution">
    <text evidence="1">The sequence shown here is derived from an EMBL/GenBank/DDBJ whole genome shotgun (WGS) entry which is preliminary data.</text>
</comment>
<evidence type="ECO:0000313" key="1">
    <source>
        <dbReference type="EMBL" id="TRU28648.1"/>
    </source>
</evidence>